<evidence type="ECO:0000256" key="1">
    <source>
        <dbReference type="SAM" id="Phobius"/>
    </source>
</evidence>
<feature type="transmembrane region" description="Helical" evidence="1">
    <location>
        <begin position="74"/>
        <end position="92"/>
    </location>
</feature>
<sequence length="132" mass="14650">MYRVNYLSENYFYMIVLAIIVGVLGLVLQFIPGFEILAFVLVAAALGGLLGGSRRFAGKELNYARRYFKIAFDWMLLTILAAYALIVLSQWLPALQGAIDFLNAHWAGLILSMMCIVLGVCALLKENAPKTE</sequence>
<protein>
    <submittedName>
        <fullName evidence="2">Uncharacterized protein</fullName>
    </submittedName>
</protein>
<feature type="transmembrane region" description="Helical" evidence="1">
    <location>
        <begin position="104"/>
        <end position="124"/>
    </location>
</feature>
<organism evidence="2">
    <name type="scientific">Longilinea arvoryzae</name>
    <dbReference type="NCBI Taxonomy" id="360412"/>
    <lineage>
        <taxon>Bacteria</taxon>
        <taxon>Bacillati</taxon>
        <taxon>Chloroflexota</taxon>
        <taxon>Anaerolineae</taxon>
        <taxon>Anaerolineales</taxon>
        <taxon>Anaerolineaceae</taxon>
        <taxon>Longilinea</taxon>
    </lineage>
</organism>
<reference evidence="2" key="1">
    <citation type="submission" date="2015-07" db="EMBL/GenBank/DDBJ databases">
        <title>Draft Genome Sequences of Anaerolinea thermolimosa IMO-1, Bellilinea caldifistulae GOMI-1, Leptolinea tardivitalis YMTK-2, Levilinea saccharolytica KIBI-1,Longilinea arvoryzae KOME-1, Previously Described as Members of the Anaerolineaceae (Chloroflexi).</title>
        <authorList>
            <person name="Sekiguchi Y."/>
            <person name="Ohashi A."/>
            <person name="Matsuura N."/>
            <person name="Tourlousse M.D."/>
        </authorList>
    </citation>
    <scope>NUCLEOTIDE SEQUENCE [LARGE SCALE GENOMIC DNA]</scope>
    <source>
        <strain evidence="2">KOME-1</strain>
    </source>
</reference>
<proteinExistence type="predicted"/>
<dbReference type="RefSeq" id="WP_075075310.1">
    <property type="nucleotide sequence ID" value="NZ_DF967973.1"/>
</dbReference>
<keyword evidence="1" id="KW-0812">Transmembrane</keyword>
<name>A0A0K8MXD7_9CHLR</name>
<dbReference type="EMBL" id="DF967973">
    <property type="protein sequence ID" value="GAP15909.1"/>
    <property type="molecule type" value="Genomic_DNA"/>
</dbReference>
<feature type="transmembrane region" description="Helical" evidence="1">
    <location>
        <begin position="36"/>
        <end position="53"/>
    </location>
</feature>
<evidence type="ECO:0000313" key="2">
    <source>
        <dbReference type="EMBL" id="GAP15909.1"/>
    </source>
</evidence>
<gene>
    <name evidence="2" type="ORF">LARV_03704</name>
</gene>
<keyword evidence="1" id="KW-1133">Transmembrane helix</keyword>
<feature type="transmembrane region" description="Helical" evidence="1">
    <location>
        <begin position="12"/>
        <end position="30"/>
    </location>
</feature>
<keyword evidence="3" id="KW-1185">Reference proteome</keyword>
<accession>A0A0K8MXD7</accession>
<evidence type="ECO:0000313" key="3">
    <source>
        <dbReference type="Proteomes" id="UP000055060"/>
    </source>
</evidence>
<dbReference type="Proteomes" id="UP000055060">
    <property type="component" value="Unassembled WGS sequence"/>
</dbReference>
<keyword evidence="1" id="KW-0472">Membrane</keyword>
<dbReference type="AlphaFoldDB" id="A0A0K8MXD7"/>